<dbReference type="Gene3D" id="2.60.120.260">
    <property type="entry name" value="Galactose-binding domain-like"/>
    <property type="match status" value="1"/>
</dbReference>
<evidence type="ECO:0008006" key="2">
    <source>
        <dbReference type="Google" id="ProtNLM"/>
    </source>
</evidence>
<proteinExistence type="predicted"/>
<organism evidence="1">
    <name type="scientific">Pseudomonas phage HRDY3</name>
    <dbReference type="NCBI Taxonomy" id="3236930"/>
    <lineage>
        <taxon>Viruses</taxon>
    </lineage>
</organism>
<dbReference type="EMBL" id="PQ015379">
    <property type="protein sequence ID" value="XDJ15035.1"/>
    <property type="molecule type" value="Genomic_DNA"/>
</dbReference>
<accession>A0AB39CDV5</accession>
<sequence length="1374" mass="144417">MAKLTGATAQAATAHNDFGPSAASAIDGNTGTGWASGNTYGNTTSEMFALVFPTPVTVKMIKVMFYSWSRNIKIGYADTYSNSHAAYTVIQDIDATAGAVDDLGVAWAYQNTNASMDLANTITIPGQDVAARVWAVFTDDATSGPLSRTGGTVDRLRILEIEMYDDGAGSIAINPKPPATVPVLPFTAATPVGWTKTEFSAPGIHNFTPAADTTMLLVVGQGAGAAGRVYAALDGSPTPSSGISGGDTFVTTAKGEILRAPGGKTNVLADVISGIGKHEDNWLRYVDSNARAGSIALSSAAPAGGQSYLQGTQGAAFTLATQQTNAPADTASNAFTGPSPTTKLTWEFTGSAARQNTTGLSLFASGASVTLNFKGIENQTVSLNIPATSGSKPYSISLNGEVVTTGNPGSGSSVVNVVLKSTGDQTLVVTMTGSPSGTLAISSLSFGNFGYAGSQSGASGRTGQVYLLPTELTLTVGAGGVGQAGGQAVTSAQNGQRGSGGAAGGNGGDGVVIVYEFKNQPRYEVPPQPLFTNLNKTGEIAGIYRTDYIGGRFSGAEQQFVSYMHKLRERTKTVFAIMVGAGGPIGASGVPISYTAPTKLIFGASEYVASSGTAPYLNNGGAGGDFSPTEKALFSATGAGGVNSSQGSAAPDQSVIVGSYGRASSNTPGSVGGGGYGGYALIHLDNISENRTIELQVASTMGTYGFYYTNMPGAVFIFETESEYGPFISQLAELVLKRETIAGTNVTQVPELILKKEFLAATTVTQVPELILKRESDASNPLQVSHAAAVFVVDQTDPETAISQTPELILKREAPGGTQISQAVEQVFMRMGNLPYRISQLPQLLLLSEIPTIFWLNFGTLVNPVRFQLYTSLIGRATSVQPGAYIQLESPHAEGTTLIVNGVEVGLSSPVVNNDQVAIKGGVTNFWQKEMNVYTYYTKNGQIARELVGTWKIQQPDLTPTKGRAYGEYAKVSGWILLRQNYGMVTLQSVVGKSLSVIGRTLVAVYTSSRSALASLGQLVTSANAAVFRGPDSVVSKALATVFRGPDAMVNKANTQTAKGADSVIASAHVQAENSVISGWINAQVNDGKGKTEFDDGVSAGVGTIDMSSERSFAAQVEYENTDFIPTEVNYGKADDDFEIGGPVNYGKKDQKFELLEVGKVVGEYQEYTPMISTGFAQTFRMGFMDTIAYSVLTDQNYERGVGQGTGAWIVPLGYAELAKAKFGIVEMWPAEKGANHSEFVDRDTYKEGAHDFHNFSSSAFIQKIGISEFEMYANKRVESVQLSTPVTWVRAIAEMGVARLTPFIAAQSVNGRGAASLYMGFDTLQDVTDYTSQYAGVTTLQMYNGYVYNLAVDKTFVCEIYYNGPISGLIQGG</sequence>
<reference evidence="1" key="1">
    <citation type="submission" date="2024-07" db="EMBL/GenBank/DDBJ databases">
        <authorList>
            <person name="Bringhurst R.M."/>
            <person name="Homer T.E."/>
        </authorList>
    </citation>
    <scope>NUCLEOTIDE SEQUENCE</scope>
</reference>
<protein>
    <recommendedName>
        <fullName evidence="2">F5/8 type C domain-containing protein</fullName>
    </recommendedName>
</protein>
<name>A0AB39CDV5_9VIRU</name>
<evidence type="ECO:0000313" key="1">
    <source>
        <dbReference type="EMBL" id="XDJ15035.1"/>
    </source>
</evidence>